<sequence>MKKDNIGDTMCRNTYDKEYISGYEKAIQDSFNILGFIVDHYRVKDGREILQEFEERIERIIDRKFRSKTIS</sequence>
<dbReference type="EMBL" id="LR796388">
    <property type="protein sequence ID" value="CAB4141315.1"/>
    <property type="molecule type" value="Genomic_DNA"/>
</dbReference>
<reference evidence="1" key="1">
    <citation type="submission" date="2020-04" db="EMBL/GenBank/DDBJ databases">
        <authorList>
            <person name="Chiriac C."/>
            <person name="Salcher M."/>
            <person name="Ghai R."/>
            <person name="Kavagutti S V."/>
        </authorList>
    </citation>
    <scope>NUCLEOTIDE SEQUENCE</scope>
</reference>
<name>A0A6J5M2Z2_9CAUD</name>
<evidence type="ECO:0000313" key="1">
    <source>
        <dbReference type="EMBL" id="CAB4141315.1"/>
    </source>
</evidence>
<organism evidence="1">
    <name type="scientific">uncultured Caudovirales phage</name>
    <dbReference type="NCBI Taxonomy" id="2100421"/>
    <lineage>
        <taxon>Viruses</taxon>
        <taxon>Duplodnaviria</taxon>
        <taxon>Heunggongvirae</taxon>
        <taxon>Uroviricota</taxon>
        <taxon>Caudoviricetes</taxon>
        <taxon>Peduoviridae</taxon>
        <taxon>Maltschvirus</taxon>
        <taxon>Maltschvirus maltsch</taxon>
    </lineage>
</organism>
<gene>
    <name evidence="1" type="ORF">UFOVP410_154</name>
</gene>
<accession>A0A6J5M2Z2</accession>
<proteinExistence type="predicted"/>
<protein>
    <submittedName>
        <fullName evidence="1">Uncharacterized protein</fullName>
    </submittedName>
</protein>